<accession>A0A2W1P2Y3</accession>
<gene>
    <name evidence="1" type="ORF">CBW46_009150</name>
</gene>
<name>A0A2W1P2Y3_PAEXE</name>
<proteinExistence type="predicted"/>
<reference evidence="1" key="1">
    <citation type="submission" date="2018-06" db="EMBL/GenBank/DDBJ databases">
        <title>Paenibacillus xerothermodurans sp. nov. an extremely dry heat resistant spore forming bacterium isolated from the soil of Cape Canaveral, Florida.</title>
        <authorList>
            <person name="Seuylemezian A."/>
            <person name="Kaur N."/>
            <person name="Patil P."/>
            <person name="Patil P."/>
            <person name="Mayilraj S."/>
            <person name="Vaishampayan P."/>
        </authorList>
    </citation>
    <scope>NUCLEOTIDE SEQUENCE [LARGE SCALE GENOMIC DNA]</scope>
    <source>
        <strain evidence="1">ATCC 27380</strain>
    </source>
</reference>
<protein>
    <submittedName>
        <fullName evidence="1">Uncharacterized protein</fullName>
    </submittedName>
</protein>
<sequence length="134" mass="14892">MFLHQRFQFIHRVMVVQVHPVLAAVSKSAQQAGGVRIIGFVRLFDQILVVETSSDAGDSTQLSQFLQLMKSPVDLGKAPAFTRPENGHRHVPSSITDDDLFNASEKIMNTPSGWLPCRPIPCAHCSHLSVWKCQ</sequence>
<evidence type="ECO:0000313" key="1">
    <source>
        <dbReference type="EMBL" id="PZE21498.1"/>
    </source>
</evidence>
<dbReference type="Proteomes" id="UP000214746">
    <property type="component" value="Unassembled WGS sequence"/>
</dbReference>
<dbReference type="EMBL" id="NHRJ02000003">
    <property type="protein sequence ID" value="PZE21498.1"/>
    <property type="molecule type" value="Genomic_DNA"/>
</dbReference>
<organism evidence="1 2">
    <name type="scientific">Paenibacillus xerothermodurans</name>
    <dbReference type="NCBI Taxonomy" id="1977292"/>
    <lineage>
        <taxon>Bacteria</taxon>
        <taxon>Bacillati</taxon>
        <taxon>Bacillota</taxon>
        <taxon>Bacilli</taxon>
        <taxon>Bacillales</taxon>
        <taxon>Paenibacillaceae</taxon>
        <taxon>Paenibacillus</taxon>
    </lineage>
</organism>
<evidence type="ECO:0000313" key="2">
    <source>
        <dbReference type="Proteomes" id="UP000214746"/>
    </source>
</evidence>
<keyword evidence="2" id="KW-1185">Reference proteome</keyword>
<dbReference type="AlphaFoldDB" id="A0A2W1P2Y3"/>
<comment type="caution">
    <text evidence="1">The sequence shown here is derived from an EMBL/GenBank/DDBJ whole genome shotgun (WGS) entry which is preliminary data.</text>
</comment>